<evidence type="ECO:0000256" key="1">
    <source>
        <dbReference type="SAM" id="MobiDB-lite"/>
    </source>
</evidence>
<evidence type="ECO:0000313" key="2">
    <source>
        <dbReference type="EMBL" id="CCH22120.1"/>
    </source>
</evidence>
<dbReference type="EMBL" id="CAIE01000047">
    <property type="protein sequence ID" value="CCH22120.1"/>
    <property type="molecule type" value="Genomic_DNA"/>
</dbReference>
<accession>I0LE73</accession>
<dbReference type="AlphaFoldDB" id="I0LE73"/>
<evidence type="ECO:0000313" key="3">
    <source>
        <dbReference type="Proteomes" id="UP000003448"/>
    </source>
</evidence>
<gene>
    <name evidence="2" type="ORF">MILUP08_30245</name>
</gene>
<sequence>MIFRMEQGPTPVRMQIYCRVEVLVTDPAAVTAHAVADLRAADIDWSTEEDDLATAVEELRADLPTSLAGVVDLGRLADGIPGVEFRGGLCWAESEPPRDPFRETSQPQDRRNGGDLPG</sequence>
<name>I0LE73_9ACTN</name>
<keyword evidence="3" id="KW-1185">Reference proteome</keyword>
<dbReference type="eggNOG" id="ENOG50309N1">
    <property type="taxonomic scope" value="Bacteria"/>
</dbReference>
<dbReference type="Proteomes" id="UP000003448">
    <property type="component" value="Unassembled WGS sequence"/>
</dbReference>
<feature type="region of interest" description="Disordered" evidence="1">
    <location>
        <begin position="91"/>
        <end position="118"/>
    </location>
</feature>
<comment type="caution">
    <text evidence="2">The sequence shown here is derived from an EMBL/GenBank/DDBJ whole genome shotgun (WGS) entry which is preliminary data.</text>
</comment>
<dbReference type="STRING" id="1150864.MILUP08_30245"/>
<organism evidence="2 3">
    <name type="scientific">Micromonospora lupini str. Lupac 08</name>
    <dbReference type="NCBI Taxonomy" id="1150864"/>
    <lineage>
        <taxon>Bacteria</taxon>
        <taxon>Bacillati</taxon>
        <taxon>Actinomycetota</taxon>
        <taxon>Actinomycetes</taxon>
        <taxon>Micromonosporales</taxon>
        <taxon>Micromonosporaceae</taxon>
        <taxon>Micromonospora</taxon>
    </lineage>
</organism>
<proteinExistence type="predicted"/>
<reference evidence="3" key="1">
    <citation type="journal article" date="2012" name="J. Bacteriol.">
        <title>Genome Sequence of Micromonospora lupini Lupac 08, Isolated from Root Nodules of Lupinus angustifolius.</title>
        <authorList>
            <person name="Alonso-Vega P."/>
            <person name="Normand P."/>
            <person name="Bacigalupe R."/>
            <person name="Pujic P."/>
            <person name="Lajus A."/>
            <person name="Vallenet D."/>
            <person name="Carro L."/>
            <person name="Coll P."/>
            <person name="Trujillo M.E."/>
        </authorList>
    </citation>
    <scope>NUCLEOTIDE SEQUENCE [LARGE SCALE GENOMIC DNA]</scope>
    <source>
        <strain evidence="3">Lupac 08</strain>
    </source>
</reference>
<protein>
    <submittedName>
        <fullName evidence="2">Uncharacterized protein</fullName>
    </submittedName>
</protein>
<feature type="compositionally biased region" description="Basic and acidic residues" evidence="1">
    <location>
        <begin position="95"/>
        <end position="118"/>
    </location>
</feature>